<keyword evidence="4" id="KW-1185">Reference proteome</keyword>
<feature type="region of interest" description="Disordered" evidence="1">
    <location>
        <begin position="495"/>
        <end position="514"/>
    </location>
</feature>
<evidence type="ECO:0000256" key="1">
    <source>
        <dbReference type="SAM" id="MobiDB-lite"/>
    </source>
</evidence>
<feature type="region of interest" description="Disordered" evidence="1">
    <location>
        <begin position="523"/>
        <end position="578"/>
    </location>
</feature>
<feature type="compositionally biased region" description="Basic and acidic residues" evidence="1">
    <location>
        <begin position="57"/>
        <end position="66"/>
    </location>
</feature>
<feature type="compositionally biased region" description="Basic residues" evidence="1">
    <location>
        <begin position="272"/>
        <end position="283"/>
    </location>
</feature>
<feature type="region of interest" description="Disordered" evidence="1">
    <location>
        <begin position="1"/>
        <end position="66"/>
    </location>
</feature>
<accession>A0A0U1LWC5</accession>
<dbReference type="InterPro" id="IPR058348">
    <property type="entry name" value="DUF8035"/>
</dbReference>
<dbReference type="Pfam" id="PF26118">
    <property type="entry name" value="DUF8035"/>
    <property type="match status" value="1"/>
</dbReference>
<protein>
    <submittedName>
        <fullName evidence="3">Conserved glutamic acid rich protein</fullName>
    </submittedName>
</protein>
<feature type="compositionally biased region" description="Basic and acidic residues" evidence="1">
    <location>
        <begin position="325"/>
        <end position="345"/>
    </location>
</feature>
<feature type="compositionally biased region" description="Basic and acidic residues" evidence="1">
    <location>
        <begin position="386"/>
        <end position="418"/>
    </location>
</feature>
<feature type="compositionally biased region" description="Acidic residues" evidence="1">
    <location>
        <begin position="11"/>
        <end position="24"/>
    </location>
</feature>
<feature type="compositionally biased region" description="Basic and acidic residues" evidence="1">
    <location>
        <begin position="284"/>
        <end position="308"/>
    </location>
</feature>
<feature type="compositionally biased region" description="Polar residues" evidence="1">
    <location>
        <begin position="419"/>
        <end position="434"/>
    </location>
</feature>
<evidence type="ECO:0000313" key="3">
    <source>
        <dbReference type="EMBL" id="CRG87703.1"/>
    </source>
</evidence>
<name>A0A0U1LWC5_TALIS</name>
<dbReference type="EMBL" id="CVMT01000003">
    <property type="protein sequence ID" value="CRG87703.1"/>
    <property type="molecule type" value="Genomic_DNA"/>
</dbReference>
<feature type="compositionally biased region" description="Basic and acidic residues" evidence="1">
    <location>
        <begin position="435"/>
        <end position="465"/>
    </location>
</feature>
<feature type="domain" description="DUF8035" evidence="2">
    <location>
        <begin position="606"/>
        <end position="659"/>
    </location>
</feature>
<feature type="compositionally biased region" description="Acidic residues" evidence="1">
    <location>
        <begin position="217"/>
        <end position="228"/>
    </location>
</feature>
<evidence type="ECO:0000313" key="4">
    <source>
        <dbReference type="Proteomes" id="UP000054383"/>
    </source>
</evidence>
<gene>
    <name evidence="3" type="ORF">PISL3812_04723</name>
</gene>
<dbReference type="OMA" id="DFFYVME"/>
<feature type="compositionally biased region" description="Low complexity" evidence="1">
    <location>
        <begin position="466"/>
        <end position="479"/>
    </location>
</feature>
<feature type="compositionally biased region" description="Basic and acidic residues" evidence="1">
    <location>
        <begin position="168"/>
        <end position="204"/>
    </location>
</feature>
<feature type="compositionally biased region" description="Acidic residues" evidence="1">
    <location>
        <begin position="376"/>
        <end position="385"/>
    </location>
</feature>
<organism evidence="3 4">
    <name type="scientific">Talaromyces islandicus</name>
    <name type="common">Penicillium islandicum</name>
    <dbReference type="NCBI Taxonomy" id="28573"/>
    <lineage>
        <taxon>Eukaryota</taxon>
        <taxon>Fungi</taxon>
        <taxon>Dikarya</taxon>
        <taxon>Ascomycota</taxon>
        <taxon>Pezizomycotina</taxon>
        <taxon>Eurotiomycetes</taxon>
        <taxon>Eurotiomycetidae</taxon>
        <taxon>Eurotiales</taxon>
        <taxon>Trichocomaceae</taxon>
        <taxon>Talaromyces</taxon>
        <taxon>Talaromyces sect. Islandici</taxon>
    </lineage>
</organism>
<dbReference type="Proteomes" id="UP000054383">
    <property type="component" value="Unassembled WGS sequence"/>
</dbReference>
<feature type="compositionally biased region" description="Basic and acidic residues" evidence="1">
    <location>
        <begin position="79"/>
        <end position="136"/>
    </location>
</feature>
<feature type="region of interest" description="Disordered" evidence="1">
    <location>
        <begin position="79"/>
        <end position="151"/>
    </location>
</feature>
<sequence length="707" mass="86036">MSRRGRRPVDYYEEEDEEQEEIFDDPPRRRRYSHERFTESEPEPEPESRRRPRLHLRREPTPPHLVREVDELIRLREKAREGAERSLRRSRGRDDDENVRRYEKEYLAEDNDERHPLPDRAEAEEMYLRRESLPRDRPRRKHVAIDDGERLERRISREDERLERRKSLDEEIILERQETSPRRREPSPVAYKEKFEEIALEDEKRRRRRQPKSHEVEEGEDEEQEDVEILVRRRKHSPLRDERIPEKLRRRSLLSQDERDEEDEDEDEERLFRHRDRSPRRHSVRDERKEVLLRHRDASLPHRDERERTRRRRSIPDYDEEEDDILIRHRERSGSGRDDDRDDVKVRRRERLHSHRDPEDDIREEIRVRRRHSAGNDEEEDEEREEILVHRSRGDHIKRSDDINVRDEPSRERVEFQRSTHSPLSVKSSRSRQGSVEREDIIRHSEHKGRGDRSKLERELSRESEVVSSSSSESSPESPKVIRKPPIVQEIITHHRHIESYEKAPPSQRHNVDDVKARIGVDEVEVGKRGDRNGDIQEENIKIEHRHQDRSPSLRPQSPVEEEKIIERSSSSDLHHGRGKEVMVLEREPARDYIAEESGRVKEKRKKRYTEVTKDLVVREAIERAGYEYDESEHDFYIYDYLRYDDVSRLVDMTEDIRQLRRERMRRERDIPPPFLPAAPRPPIREVYQERDVLVDGRRPRRRYRDV</sequence>
<feature type="region of interest" description="Disordered" evidence="1">
    <location>
        <begin position="168"/>
        <end position="487"/>
    </location>
</feature>
<evidence type="ECO:0000259" key="2">
    <source>
        <dbReference type="Pfam" id="PF26118"/>
    </source>
</evidence>
<reference evidence="3 4" key="1">
    <citation type="submission" date="2015-04" db="EMBL/GenBank/DDBJ databases">
        <authorList>
            <person name="Syromyatnikov M.Y."/>
            <person name="Popov V.N."/>
        </authorList>
    </citation>
    <scope>NUCLEOTIDE SEQUENCE [LARGE SCALE GENOMIC DNA]</scope>
    <source>
        <strain evidence="3">WF-38-12</strain>
    </source>
</reference>
<dbReference type="STRING" id="28573.A0A0U1LWC5"/>
<feature type="compositionally biased region" description="Basic and acidic residues" evidence="1">
    <location>
        <begin position="523"/>
        <end position="552"/>
    </location>
</feature>
<feature type="compositionally biased region" description="Basic and acidic residues" evidence="1">
    <location>
        <begin position="238"/>
        <end position="247"/>
    </location>
</feature>
<dbReference type="OrthoDB" id="4227528at2759"/>
<dbReference type="AlphaFoldDB" id="A0A0U1LWC5"/>
<proteinExistence type="predicted"/>
<feature type="compositionally biased region" description="Acidic residues" evidence="1">
    <location>
        <begin position="258"/>
        <end position="269"/>
    </location>
</feature>